<sequence length="273" mass="30919">MVATGIPLTNKFGSLAALNDNFMDVRSEGTLHSRASTVASKKRKGSSPDLTQIAKIPARNQLDAWVTAKGRKRVAHKPTDQGAAHHSQATGSMQAPHTKIGTPQTTNNSQNAQQKRIPGIFCRATFTSSELRTMKKHFGNLSVKMNGQETNFYPTNKTQHNTMMEFLTAKKAFPFTRPFKEDRNTNVVISNVPADMPPDELQMELQNLGFHIRRVRQFERKGENPVKFRKFQVTLEGTTQANYIMQLTRLDIYRVTVEKYRPLGPQQCRRCQE</sequence>
<organism evidence="2 3">
    <name type="scientific">Dryococelus australis</name>
    <dbReference type="NCBI Taxonomy" id="614101"/>
    <lineage>
        <taxon>Eukaryota</taxon>
        <taxon>Metazoa</taxon>
        <taxon>Ecdysozoa</taxon>
        <taxon>Arthropoda</taxon>
        <taxon>Hexapoda</taxon>
        <taxon>Insecta</taxon>
        <taxon>Pterygota</taxon>
        <taxon>Neoptera</taxon>
        <taxon>Polyneoptera</taxon>
        <taxon>Phasmatodea</taxon>
        <taxon>Verophasmatodea</taxon>
        <taxon>Anareolatae</taxon>
        <taxon>Phasmatidae</taxon>
        <taxon>Eurycanthinae</taxon>
        <taxon>Dryococelus</taxon>
    </lineage>
</organism>
<evidence type="ECO:0000313" key="3">
    <source>
        <dbReference type="Proteomes" id="UP001159363"/>
    </source>
</evidence>
<protein>
    <recommendedName>
        <fullName evidence="4">Pre-C2HC domain-containing protein</fullName>
    </recommendedName>
</protein>
<name>A0ABQ9H6J1_9NEOP</name>
<accession>A0ABQ9H6J1</accession>
<feature type="region of interest" description="Disordered" evidence="1">
    <location>
        <begin position="75"/>
        <end position="115"/>
    </location>
</feature>
<proteinExistence type="predicted"/>
<feature type="compositionally biased region" description="Polar residues" evidence="1">
    <location>
        <begin position="87"/>
        <end position="114"/>
    </location>
</feature>
<reference evidence="2 3" key="1">
    <citation type="submission" date="2023-02" db="EMBL/GenBank/DDBJ databases">
        <title>LHISI_Scaffold_Assembly.</title>
        <authorList>
            <person name="Stuart O.P."/>
            <person name="Cleave R."/>
            <person name="Magrath M.J.L."/>
            <person name="Mikheyev A.S."/>
        </authorList>
    </citation>
    <scope>NUCLEOTIDE SEQUENCE [LARGE SCALE GENOMIC DNA]</scope>
    <source>
        <strain evidence="2">Daus_M_001</strain>
        <tissue evidence="2">Leg muscle</tissue>
    </source>
</reference>
<comment type="caution">
    <text evidence="2">The sequence shown here is derived from an EMBL/GenBank/DDBJ whole genome shotgun (WGS) entry which is preliminary data.</text>
</comment>
<dbReference type="EMBL" id="JARBHB010000007">
    <property type="protein sequence ID" value="KAJ8879916.1"/>
    <property type="molecule type" value="Genomic_DNA"/>
</dbReference>
<evidence type="ECO:0000256" key="1">
    <source>
        <dbReference type="SAM" id="MobiDB-lite"/>
    </source>
</evidence>
<dbReference type="Proteomes" id="UP001159363">
    <property type="component" value="Chromosome 6"/>
</dbReference>
<keyword evidence="3" id="KW-1185">Reference proteome</keyword>
<gene>
    <name evidence="2" type="ORF">PR048_020537</name>
</gene>
<evidence type="ECO:0008006" key="4">
    <source>
        <dbReference type="Google" id="ProtNLM"/>
    </source>
</evidence>
<evidence type="ECO:0000313" key="2">
    <source>
        <dbReference type="EMBL" id="KAJ8879916.1"/>
    </source>
</evidence>